<keyword evidence="4" id="KW-1185">Reference proteome</keyword>
<name>A0ABR4TEE2_CLOHA</name>
<dbReference type="EMBL" id="JENX01000090">
    <property type="protein sequence ID" value="KEI15783.1"/>
    <property type="molecule type" value="Genomic_DNA"/>
</dbReference>
<feature type="domain" description="ORF6C" evidence="2">
    <location>
        <begin position="146"/>
        <end position="252"/>
    </location>
</feature>
<feature type="domain" description="KilA-N DNA-binding" evidence="1">
    <location>
        <begin position="7"/>
        <end position="91"/>
    </location>
</feature>
<evidence type="ECO:0008006" key="5">
    <source>
        <dbReference type="Google" id="ProtNLM"/>
    </source>
</evidence>
<dbReference type="InterPro" id="IPR018873">
    <property type="entry name" value="KilA-N_DNA-bd_domain"/>
</dbReference>
<evidence type="ECO:0000259" key="2">
    <source>
        <dbReference type="Pfam" id="PF10552"/>
    </source>
</evidence>
<organism evidence="3 4">
    <name type="scientific">Clostridium haemolyticum NCTC 9693</name>
    <dbReference type="NCBI Taxonomy" id="1443114"/>
    <lineage>
        <taxon>Bacteria</taxon>
        <taxon>Bacillati</taxon>
        <taxon>Bacillota</taxon>
        <taxon>Clostridia</taxon>
        <taxon>Eubacteriales</taxon>
        <taxon>Clostridiaceae</taxon>
        <taxon>Clostridium</taxon>
    </lineage>
</organism>
<dbReference type="InterPro" id="IPR018878">
    <property type="entry name" value="ORF6C_dom"/>
</dbReference>
<evidence type="ECO:0000313" key="3">
    <source>
        <dbReference type="EMBL" id="KEI15783.1"/>
    </source>
</evidence>
<dbReference type="Proteomes" id="UP000027937">
    <property type="component" value="Unassembled WGS sequence"/>
</dbReference>
<dbReference type="Pfam" id="PF10543">
    <property type="entry name" value="ORF6N"/>
    <property type="match status" value="1"/>
</dbReference>
<dbReference type="RefSeq" id="WP_039229767.1">
    <property type="nucleotide sequence ID" value="NZ_JENX01000090.1"/>
</dbReference>
<evidence type="ECO:0000313" key="4">
    <source>
        <dbReference type="Proteomes" id="UP000027937"/>
    </source>
</evidence>
<comment type="caution">
    <text evidence="3">The sequence shown here is derived from an EMBL/GenBank/DDBJ whole genome shotgun (WGS) entry which is preliminary data.</text>
</comment>
<accession>A0ABR4TEE2</accession>
<reference evidence="3 4" key="1">
    <citation type="submission" date="2014-02" db="EMBL/GenBank/DDBJ databases">
        <title>Plasmidome dynamics in the species complex Clostridium novyi sensu lato converts strains of independent lineages into distinctly different pathogens.</title>
        <authorList>
            <person name="Skarin H."/>
            <person name="Segerman B."/>
        </authorList>
    </citation>
    <scope>NUCLEOTIDE SEQUENCE [LARGE SCALE GENOMIC DNA]</scope>
    <source>
        <strain evidence="3 4">NCTC 9693</strain>
    </source>
</reference>
<sequence>MNKLIPLEFRNQRIMTTKVLADEYGTEDKNIQMNFLNNQKRFVEGKHYYKLEGEILKEFKNSLPNDIREPFKFTSQLILWTDRGAARHAKILDTDEAWEVYERLEETYFRVKENSQDGPKTLEDIMICTLQSMKEVKQQLNQVNNYVNKVNDHALEAKEGVRELKEESPLFGIEMEELQKSVRGKGIEVLGGYRTNAYNNKSLRAKVYSDIQRELKRQFGVNSYKAIKRKELQISLEIISKYKPPFVLKEEIECINNQIALSEAACSR</sequence>
<protein>
    <recommendedName>
        <fullName evidence="5">Antirepressor</fullName>
    </recommendedName>
</protein>
<dbReference type="Pfam" id="PF10552">
    <property type="entry name" value="ORF6C"/>
    <property type="match status" value="1"/>
</dbReference>
<evidence type="ECO:0000259" key="1">
    <source>
        <dbReference type="Pfam" id="PF10543"/>
    </source>
</evidence>
<gene>
    <name evidence="3" type="ORF">Z960_11620</name>
</gene>
<proteinExistence type="predicted"/>